<reference evidence="5" key="1">
    <citation type="journal article" date="2020" name="Genome Biol.">
        <title>Gamete binning: chromosome-level and haplotype-resolved genome assembly enabled by high-throughput single-cell sequencing of gamete genomes.</title>
        <authorList>
            <person name="Campoy J.A."/>
            <person name="Sun H."/>
            <person name="Goel M."/>
            <person name="Jiao W.-B."/>
            <person name="Folz-Donahue K."/>
            <person name="Wang N."/>
            <person name="Rubio M."/>
            <person name="Liu C."/>
            <person name="Kukat C."/>
            <person name="Ruiz D."/>
            <person name="Huettel B."/>
            <person name="Schneeberger K."/>
        </authorList>
    </citation>
    <scope>NUCLEOTIDE SEQUENCE [LARGE SCALE GENOMIC DNA]</scope>
    <source>
        <strain evidence="5">cv. Rojo Pasion</strain>
    </source>
</reference>
<evidence type="ECO:0000313" key="2">
    <source>
        <dbReference type="EMBL" id="CAB4272147.1"/>
    </source>
</evidence>
<reference evidence="3 4" key="2">
    <citation type="submission" date="2020-05" db="EMBL/GenBank/DDBJ databases">
        <authorList>
            <person name="Campoy J."/>
            <person name="Schneeberger K."/>
            <person name="Spophaly S."/>
        </authorList>
    </citation>
    <scope>NUCLEOTIDE SEQUENCE [LARGE SCALE GENOMIC DNA]</scope>
    <source>
        <strain evidence="3">PruArmRojPasFocal</strain>
    </source>
</reference>
<protein>
    <submittedName>
        <fullName evidence="3">Uncharacterized protein</fullName>
    </submittedName>
</protein>
<gene>
    <name evidence="2" type="ORF">CURHAP_LOCUS18697</name>
    <name evidence="3" type="ORF">ORAREDHAP_LOCUS18669</name>
</gene>
<dbReference type="EMBL" id="CAEKKB010000003">
    <property type="protein sequence ID" value="CAB4302787.1"/>
    <property type="molecule type" value="Genomic_DNA"/>
</dbReference>
<dbReference type="EMBL" id="CAEKDK010000003">
    <property type="protein sequence ID" value="CAB4272147.1"/>
    <property type="molecule type" value="Genomic_DNA"/>
</dbReference>
<dbReference type="OrthoDB" id="1702713at2759"/>
<dbReference type="Proteomes" id="UP000507222">
    <property type="component" value="Unassembled WGS sequence"/>
</dbReference>
<evidence type="ECO:0000313" key="3">
    <source>
        <dbReference type="EMBL" id="CAB4302787.1"/>
    </source>
</evidence>
<sequence length="123" mass="13510">MSHDSASLETKEKDRGRWVIKAKTRNSPQVGFEPTTSQLTADRSTTELLRNNGLKEADSRSLDQPMTEKKMGSSLFFTYTGRKGYDSKLLPGREPPGQGGGGQPSTLEIRIDQSISASCQFAK</sequence>
<feature type="region of interest" description="Disordered" evidence="1">
    <location>
        <begin position="86"/>
        <end position="107"/>
    </location>
</feature>
<evidence type="ECO:0000256" key="1">
    <source>
        <dbReference type="SAM" id="MobiDB-lite"/>
    </source>
</evidence>
<dbReference type="AlphaFoldDB" id="A0A6J5WRT7"/>
<proteinExistence type="predicted"/>
<organism evidence="3 5">
    <name type="scientific">Prunus armeniaca</name>
    <name type="common">Apricot</name>
    <name type="synonym">Armeniaca vulgaris</name>
    <dbReference type="NCBI Taxonomy" id="36596"/>
    <lineage>
        <taxon>Eukaryota</taxon>
        <taxon>Viridiplantae</taxon>
        <taxon>Streptophyta</taxon>
        <taxon>Embryophyta</taxon>
        <taxon>Tracheophyta</taxon>
        <taxon>Spermatophyta</taxon>
        <taxon>Magnoliopsida</taxon>
        <taxon>eudicotyledons</taxon>
        <taxon>Gunneridae</taxon>
        <taxon>Pentapetalae</taxon>
        <taxon>rosids</taxon>
        <taxon>fabids</taxon>
        <taxon>Rosales</taxon>
        <taxon>Rosaceae</taxon>
        <taxon>Amygdaloideae</taxon>
        <taxon>Amygdaleae</taxon>
        <taxon>Prunus</taxon>
    </lineage>
</organism>
<evidence type="ECO:0000313" key="5">
    <source>
        <dbReference type="Proteomes" id="UP000507245"/>
    </source>
</evidence>
<name>A0A6J5WRT7_PRUAR</name>
<evidence type="ECO:0000313" key="4">
    <source>
        <dbReference type="Proteomes" id="UP000507222"/>
    </source>
</evidence>
<dbReference type="Proteomes" id="UP000507245">
    <property type="component" value="Unassembled WGS sequence"/>
</dbReference>
<keyword evidence="5" id="KW-1185">Reference proteome</keyword>
<accession>A0A6J5WRT7</accession>